<protein>
    <recommendedName>
        <fullName evidence="1">Glycosyltransferase 2-like domain-containing protein</fullName>
    </recommendedName>
</protein>
<dbReference type="InterPro" id="IPR029044">
    <property type="entry name" value="Nucleotide-diphossugar_trans"/>
</dbReference>
<dbReference type="Gene3D" id="3.90.550.10">
    <property type="entry name" value="Spore Coat Polysaccharide Biosynthesis Protein SpsA, Chain A"/>
    <property type="match status" value="1"/>
</dbReference>
<dbReference type="EMBL" id="VSSQ01000525">
    <property type="protein sequence ID" value="MPL96773.1"/>
    <property type="molecule type" value="Genomic_DNA"/>
</dbReference>
<dbReference type="SUPFAM" id="SSF53448">
    <property type="entry name" value="Nucleotide-diphospho-sugar transferases"/>
    <property type="match status" value="1"/>
</dbReference>
<dbReference type="AlphaFoldDB" id="A0A644W2R9"/>
<organism evidence="2">
    <name type="scientific">bioreactor metagenome</name>
    <dbReference type="NCBI Taxonomy" id="1076179"/>
    <lineage>
        <taxon>unclassified sequences</taxon>
        <taxon>metagenomes</taxon>
        <taxon>ecological metagenomes</taxon>
    </lineage>
</organism>
<dbReference type="InterPro" id="IPR001173">
    <property type="entry name" value="Glyco_trans_2-like"/>
</dbReference>
<evidence type="ECO:0000313" key="2">
    <source>
        <dbReference type="EMBL" id="MPL96773.1"/>
    </source>
</evidence>
<comment type="caution">
    <text evidence="2">The sequence shown here is derived from an EMBL/GenBank/DDBJ whole genome shotgun (WGS) entry which is preliminary data.</text>
</comment>
<dbReference type="CDD" id="cd00761">
    <property type="entry name" value="Glyco_tranf_GTA_type"/>
    <property type="match status" value="1"/>
</dbReference>
<proteinExistence type="predicted"/>
<reference evidence="2" key="1">
    <citation type="submission" date="2019-08" db="EMBL/GenBank/DDBJ databases">
        <authorList>
            <person name="Kucharzyk K."/>
            <person name="Murdoch R.W."/>
            <person name="Higgins S."/>
            <person name="Loffler F."/>
        </authorList>
    </citation>
    <scope>NUCLEOTIDE SEQUENCE</scope>
</reference>
<feature type="domain" description="Glycosyltransferase 2-like" evidence="1">
    <location>
        <begin position="3"/>
        <end position="136"/>
    </location>
</feature>
<dbReference type="Pfam" id="PF00535">
    <property type="entry name" value="Glycos_transf_2"/>
    <property type="match status" value="1"/>
</dbReference>
<name>A0A644W2R9_9ZZZZ</name>
<accession>A0A644W2R9</accession>
<evidence type="ECO:0000259" key="1">
    <source>
        <dbReference type="Pfam" id="PF00535"/>
    </source>
</evidence>
<gene>
    <name evidence="2" type="ORF">SDC9_42955</name>
</gene>
<sequence length="302" mass="34953">MLSILIPTYNYDITQLVNDLHIQAEELGVQYEIIVMEDGSDQFLVKNQQISSLNHCRHIVLPYNIGRSAIRNRLADEARFSFLLFMDCDAAVCKKDYLFRYLPFCKGKVIVIGGTAYDPACQNPAFSLRLKYGRERESNLAYLLQPHDKENFATFNFLISKSVFCTIRFDESIAGYGHEDTLFGHALHEAGFTFQHIDNPLLHKGLDDNHTYLKKTAESVRNLYLLFKSGKYPFLADESKLLRMFLQLKKFRLIKIAALKFVVFRKLMEKNLTGKHPDLFVYDVYKLLLLCEIHVNADKMTV</sequence>